<dbReference type="PANTHER" id="PTHR36925:SF1">
    <property type="entry name" value="COBALT-PRECORRIN-6A REDUCTASE"/>
    <property type="match status" value="1"/>
</dbReference>
<comment type="caution">
    <text evidence="4">The sequence shown here is derived from an EMBL/GenBank/DDBJ whole genome shotgun (WGS) entry which is preliminary data.</text>
</comment>
<evidence type="ECO:0000313" key="4">
    <source>
        <dbReference type="EMBL" id="OFI06709.1"/>
    </source>
</evidence>
<keyword evidence="3" id="KW-0560">Oxidoreductase</keyword>
<dbReference type="PATRIC" id="fig|1121290.3.peg.876"/>
<sequence>MATFHNLGDENKMIGLILGTTEGKDILSLLNRFTDDIFVSTATAYGGSLLENYKYKIVNTKPLKEEDLLENFKKYNIDILIDASHPYAVEITENTMRVCEKLNIEYIRYERPSVLEDFQDYKNVITVENYEELYNPLSKIQGNILNTTGSNNIEKLLSLKLTNRIIHRILPSVKVMEKCFDLGVEVEDIIAIKGPFSKEFNKALIDEYNVTAMILKDSGIQGGTLEKLQCCIEENIYAIVIRRKTIEYKKVFYNKKDLIKYIERTFSPGV</sequence>
<dbReference type="Pfam" id="PF02571">
    <property type="entry name" value="CbiJ"/>
    <property type="match status" value="1"/>
</dbReference>
<proteinExistence type="predicted"/>
<dbReference type="STRING" id="1121290.CLAOCE_08640"/>
<accession>A0A1E8F096</accession>
<reference evidence="4 5" key="1">
    <citation type="submission" date="2016-06" db="EMBL/GenBank/DDBJ databases">
        <title>Genome sequence of Clostridium acetireducens DSM 10703.</title>
        <authorList>
            <person name="Poehlein A."/>
            <person name="Fluechter S."/>
            <person name="Duerre P."/>
            <person name="Daniel R."/>
        </authorList>
    </citation>
    <scope>NUCLEOTIDE SEQUENCE [LARGE SCALE GENOMIC DNA]</scope>
    <source>
        <strain evidence="4 5">DSM 10703</strain>
    </source>
</reference>
<evidence type="ECO:0000313" key="5">
    <source>
        <dbReference type="Proteomes" id="UP000175744"/>
    </source>
</evidence>
<keyword evidence="2" id="KW-0169">Cobalamin biosynthesis</keyword>
<dbReference type="NCBIfam" id="NF005970">
    <property type="entry name" value="PRK08057.1-4"/>
    <property type="match status" value="1"/>
</dbReference>
<evidence type="ECO:0000256" key="2">
    <source>
        <dbReference type="ARBA" id="ARBA00022573"/>
    </source>
</evidence>
<gene>
    <name evidence="4" type="ORF">CLOACE_08640</name>
</gene>
<dbReference type="PROSITE" id="PS51014">
    <property type="entry name" value="COBK_CBIJ"/>
    <property type="match status" value="1"/>
</dbReference>
<organism evidence="4 5">
    <name type="scientific">Clostridium acetireducens DSM 10703</name>
    <dbReference type="NCBI Taxonomy" id="1121290"/>
    <lineage>
        <taxon>Bacteria</taxon>
        <taxon>Bacillati</taxon>
        <taxon>Bacillota</taxon>
        <taxon>Clostridia</taxon>
        <taxon>Eubacteriales</taxon>
        <taxon>Clostridiaceae</taxon>
        <taxon>Clostridium</taxon>
    </lineage>
</organism>
<dbReference type="EMBL" id="LZFO01000009">
    <property type="protein sequence ID" value="OFI06709.1"/>
    <property type="molecule type" value="Genomic_DNA"/>
</dbReference>
<protein>
    <submittedName>
        <fullName evidence="4">Cobalt-precorrin-6x reductase</fullName>
    </submittedName>
</protein>
<dbReference type="AlphaFoldDB" id="A0A1E8F096"/>
<dbReference type="PANTHER" id="PTHR36925">
    <property type="entry name" value="COBALT-PRECORRIN-6A REDUCTASE"/>
    <property type="match status" value="1"/>
</dbReference>
<comment type="pathway">
    <text evidence="1">Cofactor biosynthesis; adenosylcobalamin biosynthesis.</text>
</comment>
<name>A0A1E8F096_9CLOT</name>
<dbReference type="Proteomes" id="UP000175744">
    <property type="component" value="Unassembled WGS sequence"/>
</dbReference>
<keyword evidence="5" id="KW-1185">Reference proteome</keyword>
<dbReference type="GO" id="GO:0009236">
    <property type="term" value="P:cobalamin biosynthetic process"/>
    <property type="evidence" value="ECO:0007669"/>
    <property type="project" value="UniProtKB-UniPathway"/>
</dbReference>
<evidence type="ECO:0000256" key="1">
    <source>
        <dbReference type="ARBA" id="ARBA00004953"/>
    </source>
</evidence>
<dbReference type="GO" id="GO:0016994">
    <property type="term" value="F:precorrin-6A reductase activity"/>
    <property type="evidence" value="ECO:0007669"/>
    <property type="project" value="InterPro"/>
</dbReference>
<dbReference type="InterPro" id="IPR003723">
    <property type="entry name" value="Precorrin-6x_reduct"/>
</dbReference>
<evidence type="ECO:0000256" key="3">
    <source>
        <dbReference type="ARBA" id="ARBA00023002"/>
    </source>
</evidence>
<dbReference type="UniPathway" id="UPA00148"/>
<dbReference type="NCBIfam" id="TIGR00715">
    <property type="entry name" value="precor6x_red"/>
    <property type="match status" value="1"/>
</dbReference>